<gene>
    <name evidence="8" type="ORF">H0185_21630</name>
</gene>
<keyword evidence="3" id="KW-1003">Cell membrane</keyword>
<dbReference type="RefSeq" id="WP_221875580.1">
    <property type="nucleotide sequence ID" value="NZ_JACWFH010000035.1"/>
</dbReference>
<evidence type="ECO:0000256" key="1">
    <source>
        <dbReference type="ARBA" id="ARBA00004651"/>
    </source>
</evidence>
<name>A0ABS7KAT2_9BACI</name>
<comment type="similarity">
    <text evidence="2">Belongs to the UPF0410 family.</text>
</comment>
<proteinExistence type="inferred from homology"/>
<keyword evidence="6 7" id="KW-0472">Membrane</keyword>
<dbReference type="InterPro" id="IPR007341">
    <property type="entry name" value="Transgly_assoc"/>
</dbReference>
<dbReference type="Proteomes" id="UP000769780">
    <property type="component" value="Unassembled WGS sequence"/>
</dbReference>
<evidence type="ECO:0000256" key="2">
    <source>
        <dbReference type="ARBA" id="ARBA00011006"/>
    </source>
</evidence>
<dbReference type="EMBL" id="JACWFH010000035">
    <property type="protein sequence ID" value="MBY0099372.1"/>
    <property type="molecule type" value="Genomic_DNA"/>
</dbReference>
<keyword evidence="9" id="KW-1185">Reference proteome</keyword>
<sequence length="84" mass="8582">MSITTFIISAIIALVIGIVADKISPISMPGGWAGAMVAGFIGTWVGQVLFGTWGPIVANYSLIPALIGAVLVVIIVGVVAKLFN</sequence>
<reference evidence="8 9" key="1">
    <citation type="submission" date="2020-07" db="EMBL/GenBank/DDBJ databases">
        <title>Fungal Genomes of the International Space Station.</title>
        <authorList>
            <person name="Seuylemezian A."/>
            <person name="Singh N.K."/>
            <person name="Wood J."/>
            <person name="Venkateswaran K."/>
        </authorList>
    </citation>
    <scope>NUCLEOTIDE SEQUENCE [LARGE SCALE GENOMIC DNA]</scope>
    <source>
        <strain evidence="8 9">PL-B2</strain>
    </source>
</reference>
<feature type="transmembrane region" description="Helical" evidence="7">
    <location>
        <begin position="62"/>
        <end position="83"/>
    </location>
</feature>
<evidence type="ECO:0000313" key="9">
    <source>
        <dbReference type="Proteomes" id="UP000769780"/>
    </source>
</evidence>
<dbReference type="Pfam" id="PF04226">
    <property type="entry name" value="Transgly_assoc"/>
    <property type="match status" value="1"/>
</dbReference>
<evidence type="ECO:0000256" key="4">
    <source>
        <dbReference type="ARBA" id="ARBA00022692"/>
    </source>
</evidence>
<organism evidence="8 9">
    <name type="scientific">Mesobacillus maritimus</name>
    <dbReference type="NCBI Taxonomy" id="1643336"/>
    <lineage>
        <taxon>Bacteria</taxon>
        <taxon>Bacillati</taxon>
        <taxon>Bacillota</taxon>
        <taxon>Bacilli</taxon>
        <taxon>Bacillales</taxon>
        <taxon>Bacillaceae</taxon>
        <taxon>Mesobacillus</taxon>
    </lineage>
</organism>
<evidence type="ECO:0000256" key="6">
    <source>
        <dbReference type="ARBA" id="ARBA00023136"/>
    </source>
</evidence>
<evidence type="ECO:0000256" key="7">
    <source>
        <dbReference type="SAM" id="Phobius"/>
    </source>
</evidence>
<accession>A0ABS7KAT2</accession>
<evidence type="ECO:0000313" key="8">
    <source>
        <dbReference type="EMBL" id="MBY0099372.1"/>
    </source>
</evidence>
<keyword evidence="4 7" id="KW-0812">Transmembrane</keyword>
<feature type="transmembrane region" description="Helical" evidence="7">
    <location>
        <begin position="30"/>
        <end position="50"/>
    </location>
</feature>
<evidence type="ECO:0000256" key="5">
    <source>
        <dbReference type="ARBA" id="ARBA00022989"/>
    </source>
</evidence>
<evidence type="ECO:0000256" key="3">
    <source>
        <dbReference type="ARBA" id="ARBA00022475"/>
    </source>
</evidence>
<feature type="transmembrane region" description="Helical" evidence="7">
    <location>
        <begin position="6"/>
        <end position="23"/>
    </location>
</feature>
<comment type="subcellular location">
    <subcellularLocation>
        <location evidence="1">Cell membrane</location>
        <topology evidence="1">Multi-pass membrane protein</topology>
    </subcellularLocation>
</comment>
<keyword evidence="5 7" id="KW-1133">Transmembrane helix</keyword>
<comment type="caution">
    <text evidence="8">The sequence shown here is derived from an EMBL/GenBank/DDBJ whole genome shotgun (WGS) entry which is preliminary data.</text>
</comment>
<protein>
    <submittedName>
        <fullName evidence="8">GlsB/YeaQ/YmgE family stress response membrane protein</fullName>
    </submittedName>
</protein>